<evidence type="ECO:0000256" key="8">
    <source>
        <dbReference type="SAM" id="MobiDB-lite"/>
    </source>
</evidence>
<dbReference type="GO" id="GO:0030992">
    <property type="term" value="C:intraciliary transport particle B"/>
    <property type="evidence" value="ECO:0007669"/>
    <property type="project" value="TreeGrafter"/>
</dbReference>
<dbReference type="RefSeq" id="XP_014261916.1">
    <property type="nucleotide sequence ID" value="XM_014406430.2"/>
</dbReference>
<keyword evidence="6" id="KW-0206">Cytoskeleton</keyword>
<evidence type="ECO:0000256" key="2">
    <source>
        <dbReference type="ARBA" id="ARBA00007700"/>
    </source>
</evidence>
<dbReference type="OMA" id="SKCHQTP"/>
<keyword evidence="7" id="KW-0966">Cell projection</keyword>
<comment type="subcellular location">
    <subcellularLocation>
        <location evidence="1">Cytoplasm</location>
        <location evidence="1">Cytoskeleton</location>
        <location evidence="1">Cilium basal body</location>
    </subcellularLocation>
</comment>
<protein>
    <recommendedName>
        <fullName evidence="3">Intraflagellar transport protein 46 homolog</fullName>
    </recommendedName>
</protein>
<feature type="compositionally biased region" description="Basic residues" evidence="8">
    <location>
        <begin position="10"/>
        <end position="19"/>
    </location>
</feature>
<evidence type="ECO:0000256" key="3">
    <source>
        <dbReference type="ARBA" id="ARBA00017206"/>
    </source>
</evidence>
<feature type="compositionally biased region" description="Low complexity" evidence="8">
    <location>
        <begin position="41"/>
        <end position="58"/>
    </location>
</feature>
<dbReference type="InterPro" id="IPR022088">
    <property type="entry name" value="Intraflagellar_transp_cmplxB"/>
</dbReference>
<feature type="compositionally biased region" description="Basic and acidic residues" evidence="8">
    <location>
        <begin position="60"/>
        <end position="83"/>
    </location>
</feature>
<feature type="compositionally biased region" description="Polar residues" evidence="8">
    <location>
        <begin position="89"/>
        <end position="103"/>
    </location>
</feature>
<proteinExistence type="inferred from homology"/>
<dbReference type="GeneID" id="106674008"/>
<comment type="similarity">
    <text evidence="2">Belongs to the IFT46 family.</text>
</comment>
<dbReference type="PANTHER" id="PTHR13376">
    <property type="entry name" value="INTRAFLAGELLAR TRANSPORT PROTEIN 46 HOMOLOG"/>
    <property type="match status" value="1"/>
</dbReference>
<feature type="compositionally biased region" description="Acidic residues" evidence="8">
    <location>
        <begin position="29"/>
        <end position="40"/>
    </location>
</feature>
<dbReference type="Pfam" id="PF12317">
    <property type="entry name" value="IFT46_B_C"/>
    <property type="match status" value="1"/>
</dbReference>
<evidence type="ECO:0000313" key="9">
    <source>
        <dbReference type="EnsemblMetazoa" id="XP_014261916.1"/>
    </source>
</evidence>
<evidence type="ECO:0000256" key="7">
    <source>
        <dbReference type="ARBA" id="ARBA00023273"/>
    </source>
</evidence>
<evidence type="ECO:0000313" key="10">
    <source>
        <dbReference type="Proteomes" id="UP000494040"/>
    </source>
</evidence>
<dbReference type="GO" id="GO:0042073">
    <property type="term" value="P:intraciliary transport"/>
    <property type="evidence" value="ECO:0007669"/>
    <property type="project" value="InterPro"/>
</dbReference>
<organism evidence="9 10">
    <name type="scientific">Cimex lectularius</name>
    <name type="common">Bed bug</name>
    <name type="synonym">Acanthia lectularia</name>
    <dbReference type="NCBI Taxonomy" id="79782"/>
    <lineage>
        <taxon>Eukaryota</taxon>
        <taxon>Metazoa</taxon>
        <taxon>Ecdysozoa</taxon>
        <taxon>Arthropoda</taxon>
        <taxon>Hexapoda</taxon>
        <taxon>Insecta</taxon>
        <taxon>Pterygota</taxon>
        <taxon>Neoptera</taxon>
        <taxon>Paraneoptera</taxon>
        <taxon>Hemiptera</taxon>
        <taxon>Heteroptera</taxon>
        <taxon>Panheteroptera</taxon>
        <taxon>Cimicomorpha</taxon>
        <taxon>Cimicidae</taxon>
        <taxon>Cimex</taxon>
    </lineage>
</organism>
<evidence type="ECO:0000256" key="4">
    <source>
        <dbReference type="ARBA" id="ARBA00022490"/>
    </source>
</evidence>
<keyword evidence="4" id="KW-0963">Cytoplasm</keyword>
<sequence length="358" mass="40863">MLGKMERKPSIRMRKKKPTRQASRLATMYDDEVDVVDADEVQSNSGNSPKSPKNYPPSRMEMHAEMRPKNERPQSANKLDHIQARLHYNRSTPNVRLNPTNSPYAREMGNTAESSEGSENSDDDDDEDVQAAVLEGAYDPKEYEHLPVSSDIKELFEYITYYTPQVMDMDYKLQQFVPEYIPAVGDIDAFIKVARPDGIDDQIGLLVLDEPSSVQSEPAVMHLKLRASTKQSSAKTIVVKKLQNADKNPKAIEKWIQDISELHKSKPAPTIQYSRPMPDIDSLMQEWPPDFEQKLNEVGLPLEELEVDLLTYVDIILALFDIPRYESRIESLHVLFSLYSAVKNYKNNNDSLTNDEND</sequence>
<evidence type="ECO:0000256" key="1">
    <source>
        <dbReference type="ARBA" id="ARBA00004120"/>
    </source>
</evidence>
<accession>A0A8I6SCL2</accession>
<dbReference type="GO" id="GO:0031514">
    <property type="term" value="C:motile cilium"/>
    <property type="evidence" value="ECO:0007669"/>
    <property type="project" value="TreeGrafter"/>
</dbReference>
<dbReference type="GO" id="GO:0005815">
    <property type="term" value="C:microtubule organizing center"/>
    <property type="evidence" value="ECO:0007669"/>
    <property type="project" value="TreeGrafter"/>
</dbReference>
<dbReference type="PANTHER" id="PTHR13376:SF0">
    <property type="entry name" value="INTRAFLAGELLAR TRANSPORT PROTEIN 46 HOMOLOG"/>
    <property type="match status" value="1"/>
</dbReference>
<dbReference type="CTD" id="56912"/>
<feature type="region of interest" description="Disordered" evidence="8">
    <location>
        <begin position="1"/>
        <end position="126"/>
    </location>
</feature>
<dbReference type="GO" id="GO:0060271">
    <property type="term" value="P:cilium assembly"/>
    <property type="evidence" value="ECO:0007669"/>
    <property type="project" value="TreeGrafter"/>
</dbReference>
<name>A0A8I6SCL2_CIMLE</name>
<keyword evidence="5" id="KW-0969">Cilium</keyword>
<dbReference type="OrthoDB" id="2119217at2759"/>
<evidence type="ECO:0000256" key="6">
    <source>
        <dbReference type="ARBA" id="ARBA00023212"/>
    </source>
</evidence>
<dbReference type="KEGG" id="clec:106674008"/>
<dbReference type="Proteomes" id="UP000494040">
    <property type="component" value="Unassembled WGS sequence"/>
</dbReference>
<reference evidence="9" key="1">
    <citation type="submission" date="2022-01" db="UniProtKB">
        <authorList>
            <consortium name="EnsemblMetazoa"/>
        </authorList>
    </citation>
    <scope>IDENTIFICATION</scope>
</reference>
<evidence type="ECO:0000256" key="5">
    <source>
        <dbReference type="ARBA" id="ARBA00023069"/>
    </source>
</evidence>
<keyword evidence="10" id="KW-1185">Reference proteome</keyword>
<dbReference type="AlphaFoldDB" id="A0A8I6SCL2"/>
<dbReference type="EnsemblMetazoa" id="XM_014406430.2">
    <property type="protein sequence ID" value="XP_014261916.1"/>
    <property type="gene ID" value="LOC106674008"/>
</dbReference>